<evidence type="ECO:0000313" key="1">
    <source>
        <dbReference type="EMBL" id="AXJ02106.1"/>
    </source>
</evidence>
<evidence type="ECO:0000313" key="2">
    <source>
        <dbReference type="Proteomes" id="UP000254808"/>
    </source>
</evidence>
<dbReference type="RefSeq" id="WP_114985235.1">
    <property type="nucleotide sequence ID" value="NZ_CP027806.1"/>
</dbReference>
<dbReference type="Proteomes" id="UP000254808">
    <property type="component" value="Chromosome"/>
</dbReference>
<proteinExistence type="predicted"/>
<organism evidence="1 2">
    <name type="scientific">Cyclonatronum proteinivorum</name>
    <dbReference type="NCBI Taxonomy" id="1457365"/>
    <lineage>
        <taxon>Bacteria</taxon>
        <taxon>Pseudomonadati</taxon>
        <taxon>Balneolota</taxon>
        <taxon>Balneolia</taxon>
        <taxon>Balneolales</taxon>
        <taxon>Cyclonatronaceae</taxon>
        <taxon>Cyclonatronum</taxon>
    </lineage>
</organism>
<dbReference type="AlphaFoldDB" id="A0A345UNQ4"/>
<gene>
    <name evidence="1" type="ORF">CYPRO_2868</name>
</gene>
<reference evidence="1 2" key="1">
    <citation type="submission" date="2018-03" db="EMBL/GenBank/DDBJ databases">
        <title>Phenotypic and genomic properties of Cyclonatronum proteinivorum gen. nov., sp. nov., a haloalkaliphilic bacteroidete from soda lakes possessing Na+-translocating rhodopsin.</title>
        <authorList>
            <person name="Toshchakov S.V."/>
            <person name="Korzhenkov A."/>
            <person name="Samarov N.I."/>
            <person name="Kublanov I.V."/>
            <person name="Muntyan M.S."/>
            <person name="Sorokin D.Y."/>
        </authorList>
    </citation>
    <scope>NUCLEOTIDE SEQUENCE [LARGE SCALE GENOMIC DNA]</scope>
    <source>
        <strain evidence="1 2">Omega</strain>
    </source>
</reference>
<dbReference type="OrthoDB" id="1492420at2"/>
<sequence length="165" mass="18667">MAFEILSDDVIAALLDCPKELVNPQAKKKVRDGHEQVNYKVVSSDKTACVFSVYKRQNLREGMTDDFSCGISWVAPNGESLTLRRYNGPSHNHFNQLEKYRLGYICHIHEATEKYIKANRKPEGYASETDRFTSLEGAFHCLITDCKISGISTLPDETGQTKLFD</sequence>
<protein>
    <submittedName>
        <fullName evidence="1">Uncharacterized protein</fullName>
    </submittedName>
</protein>
<accession>A0A345UNQ4</accession>
<dbReference type="KEGG" id="cprv:CYPRO_2868"/>
<name>A0A345UNQ4_9BACT</name>
<keyword evidence="2" id="KW-1185">Reference proteome</keyword>
<dbReference type="EMBL" id="CP027806">
    <property type="protein sequence ID" value="AXJ02106.1"/>
    <property type="molecule type" value="Genomic_DNA"/>
</dbReference>